<dbReference type="EMBL" id="CAMGYJ010000006">
    <property type="protein sequence ID" value="CAI0432312.1"/>
    <property type="molecule type" value="Genomic_DNA"/>
</dbReference>
<keyword evidence="2" id="KW-1185">Reference proteome</keyword>
<dbReference type="AlphaFoldDB" id="A0AAV0LCQ8"/>
<reference evidence="1" key="1">
    <citation type="submission" date="2022-08" db="EMBL/GenBank/DDBJ databases">
        <authorList>
            <person name="Gutierrez-Valencia J."/>
        </authorList>
    </citation>
    <scope>NUCLEOTIDE SEQUENCE</scope>
</reference>
<sequence length="16" mass="2083">MWQLMWRGRWSIFITA</sequence>
<evidence type="ECO:0000313" key="2">
    <source>
        <dbReference type="Proteomes" id="UP001154282"/>
    </source>
</evidence>
<gene>
    <name evidence="1" type="ORF">LITE_LOCUS23403</name>
</gene>
<comment type="caution">
    <text evidence="1">The sequence shown here is derived from an EMBL/GenBank/DDBJ whole genome shotgun (WGS) entry which is preliminary data.</text>
</comment>
<dbReference type="Proteomes" id="UP001154282">
    <property type="component" value="Unassembled WGS sequence"/>
</dbReference>
<evidence type="ECO:0000313" key="1">
    <source>
        <dbReference type="EMBL" id="CAI0432312.1"/>
    </source>
</evidence>
<name>A0AAV0LCQ8_9ROSI</name>
<protein>
    <submittedName>
        <fullName evidence="1">Uncharacterized protein</fullName>
    </submittedName>
</protein>
<accession>A0AAV0LCQ8</accession>
<organism evidence="1 2">
    <name type="scientific">Linum tenue</name>
    <dbReference type="NCBI Taxonomy" id="586396"/>
    <lineage>
        <taxon>Eukaryota</taxon>
        <taxon>Viridiplantae</taxon>
        <taxon>Streptophyta</taxon>
        <taxon>Embryophyta</taxon>
        <taxon>Tracheophyta</taxon>
        <taxon>Spermatophyta</taxon>
        <taxon>Magnoliopsida</taxon>
        <taxon>eudicotyledons</taxon>
        <taxon>Gunneridae</taxon>
        <taxon>Pentapetalae</taxon>
        <taxon>rosids</taxon>
        <taxon>fabids</taxon>
        <taxon>Malpighiales</taxon>
        <taxon>Linaceae</taxon>
        <taxon>Linum</taxon>
    </lineage>
</organism>
<proteinExistence type="predicted"/>